<sequence length="315" mass="35950">MKIGLRTIKTAVSATAAIFVAKQLALLNPASAGIIALLSVTATKKSTIRVGIERLVALSIAALIAWLIFPSLGYHALSFGLFLLIFIVLANHFHLNEGIPVSSVLISQFLMAGDVNFQLIKNAYMLLIIGVGFALLVNLYMPNTEDKLKEKQELIDMELTQVLTSFADLLEAKRSGNCDNKLAILKNTLEQSEEWARKHDDNFLFRDESYYASYFSMRALQVQSLEKMNSVIQSVLPLEQGQGRIIAGLLRETVYRFSKENDGTELLERLEEVYDFYRRSELPENREEFEYRAQLFYFLTEFEHFLEIKKSFFKF</sequence>
<dbReference type="PANTHER" id="PTHR40064">
    <property type="entry name" value="MEMBRANE PROTEIN-RELATED"/>
    <property type="match status" value="1"/>
</dbReference>
<evidence type="ECO:0000259" key="7">
    <source>
        <dbReference type="Pfam" id="PF11728"/>
    </source>
</evidence>
<feature type="transmembrane region" description="Helical" evidence="6">
    <location>
        <begin position="76"/>
        <end position="95"/>
    </location>
</feature>
<dbReference type="InterPro" id="IPR010343">
    <property type="entry name" value="ArAE_1"/>
</dbReference>
<name>A0A430ANL7_9ENTE</name>
<dbReference type="Pfam" id="PF11728">
    <property type="entry name" value="ArAE_1_C"/>
    <property type="match status" value="1"/>
</dbReference>
<keyword evidence="4 6" id="KW-1133">Transmembrane helix</keyword>
<keyword evidence="2" id="KW-1003">Cell membrane</keyword>
<feature type="transmembrane region" description="Helical" evidence="6">
    <location>
        <begin position="123"/>
        <end position="141"/>
    </location>
</feature>
<evidence type="ECO:0000256" key="3">
    <source>
        <dbReference type="ARBA" id="ARBA00022692"/>
    </source>
</evidence>
<dbReference type="RefSeq" id="WP_126809772.1">
    <property type="nucleotide sequence ID" value="NZ_NGKA01000019.1"/>
</dbReference>
<organism evidence="8 9">
    <name type="scientific">Vagococcus elongatus</name>
    <dbReference type="NCBI Taxonomy" id="180344"/>
    <lineage>
        <taxon>Bacteria</taxon>
        <taxon>Bacillati</taxon>
        <taxon>Bacillota</taxon>
        <taxon>Bacilli</taxon>
        <taxon>Lactobacillales</taxon>
        <taxon>Enterococcaceae</taxon>
        <taxon>Vagococcus</taxon>
    </lineage>
</organism>
<dbReference type="GO" id="GO:0005886">
    <property type="term" value="C:plasma membrane"/>
    <property type="evidence" value="ECO:0007669"/>
    <property type="project" value="UniProtKB-SubCell"/>
</dbReference>
<dbReference type="EMBL" id="NGKA01000019">
    <property type="protein sequence ID" value="RSU09689.1"/>
    <property type="molecule type" value="Genomic_DNA"/>
</dbReference>
<evidence type="ECO:0000313" key="9">
    <source>
        <dbReference type="Proteomes" id="UP000287605"/>
    </source>
</evidence>
<feature type="domain" description="Putative aromatic acid exporter C-terminal" evidence="7">
    <location>
        <begin position="145"/>
        <end position="310"/>
    </location>
</feature>
<evidence type="ECO:0000256" key="6">
    <source>
        <dbReference type="SAM" id="Phobius"/>
    </source>
</evidence>
<dbReference type="Pfam" id="PF06081">
    <property type="entry name" value="ArAE_1"/>
    <property type="match status" value="1"/>
</dbReference>
<keyword evidence="3 6" id="KW-0812">Transmembrane</keyword>
<evidence type="ECO:0000256" key="2">
    <source>
        <dbReference type="ARBA" id="ARBA00022475"/>
    </source>
</evidence>
<dbReference type="InterPro" id="IPR052984">
    <property type="entry name" value="UPF0421"/>
</dbReference>
<dbReference type="PANTHER" id="PTHR40064:SF1">
    <property type="entry name" value="MEMBRANE PROTEIN"/>
    <property type="match status" value="1"/>
</dbReference>
<proteinExistence type="predicted"/>
<evidence type="ECO:0000256" key="5">
    <source>
        <dbReference type="ARBA" id="ARBA00023136"/>
    </source>
</evidence>
<evidence type="ECO:0000256" key="4">
    <source>
        <dbReference type="ARBA" id="ARBA00022989"/>
    </source>
</evidence>
<evidence type="ECO:0000313" key="8">
    <source>
        <dbReference type="EMBL" id="RSU09689.1"/>
    </source>
</evidence>
<gene>
    <name evidence="8" type="ORF">CBF29_10955</name>
</gene>
<protein>
    <recommendedName>
        <fullName evidence="7">Putative aromatic acid exporter C-terminal domain-containing protein</fullName>
    </recommendedName>
</protein>
<evidence type="ECO:0000256" key="1">
    <source>
        <dbReference type="ARBA" id="ARBA00004651"/>
    </source>
</evidence>
<feature type="transmembrane region" description="Helical" evidence="6">
    <location>
        <begin position="48"/>
        <end position="69"/>
    </location>
</feature>
<comment type="caution">
    <text evidence="8">The sequence shown here is derived from an EMBL/GenBank/DDBJ whole genome shotgun (WGS) entry which is preliminary data.</text>
</comment>
<dbReference type="InterPro" id="IPR021062">
    <property type="entry name" value="ArAE_1_C"/>
</dbReference>
<keyword evidence="9" id="KW-1185">Reference proteome</keyword>
<accession>A0A430ANL7</accession>
<dbReference type="Proteomes" id="UP000287605">
    <property type="component" value="Unassembled WGS sequence"/>
</dbReference>
<reference evidence="8 9" key="1">
    <citation type="submission" date="2017-05" db="EMBL/GenBank/DDBJ databases">
        <title>Vagococcus spp. assemblies.</title>
        <authorList>
            <person name="Gulvik C.A."/>
        </authorList>
    </citation>
    <scope>NUCLEOTIDE SEQUENCE [LARGE SCALE GENOMIC DNA]</scope>
    <source>
        <strain evidence="8 9">CCUG 51432</strain>
    </source>
</reference>
<keyword evidence="5 6" id="KW-0472">Membrane</keyword>
<dbReference type="AlphaFoldDB" id="A0A430ANL7"/>
<dbReference type="InterPro" id="IPR038323">
    <property type="entry name" value="ArAE_1_C_sf"/>
</dbReference>
<dbReference type="Gene3D" id="1.20.120.940">
    <property type="entry name" value="Putative aromatic acid exporter, C-terminal domain"/>
    <property type="match status" value="1"/>
</dbReference>
<comment type="subcellular location">
    <subcellularLocation>
        <location evidence="1">Cell membrane</location>
        <topology evidence="1">Multi-pass membrane protein</topology>
    </subcellularLocation>
</comment>
<dbReference type="OrthoDB" id="357521at2"/>